<organism evidence="4 5">
    <name type="scientific">Streptomyces nigrescens</name>
    <dbReference type="NCBI Taxonomy" id="1920"/>
    <lineage>
        <taxon>Bacteria</taxon>
        <taxon>Bacillati</taxon>
        <taxon>Actinomycetota</taxon>
        <taxon>Actinomycetes</taxon>
        <taxon>Kitasatosporales</taxon>
        <taxon>Streptomycetaceae</taxon>
        <taxon>Streptomyces</taxon>
    </lineage>
</organism>
<keyword evidence="2 3" id="KW-0378">Hydrolase</keyword>
<sequence>MTEVVLASGSPSRLDLLRRAGIEPTVIVSGADETALPGEAPHDLVVRLAEAKAKTVSLQVKQGVVIGCDSLLELDGIAHGKPGRPQPAIELWQHMSGRKGTFHTGHCLIDAATQRTVTGLCSTIVTFGTPTQAEITDYIATGEPLAVAGAFKISHKGGWFVDNAEGDPGNLQGISLPLVRRLLHQLGWNVTRLWA</sequence>
<dbReference type="RefSeq" id="WP_277410613.1">
    <property type="nucleotide sequence ID" value="NZ_CP114203.1"/>
</dbReference>
<evidence type="ECO:0000313" key="4">
    <source>
        <dbReference type="EMBL" id="WAU02885.1"/>
    </source>
</evidence>
<evidence type="ECO:0000256" key="2">
    <source>
        <dbReference type="ARBA" id="ARBA00022801"/>
    </source>
</evidence>
<dbReference type="Gene3D" id="3.90.950.10">
    <property type="match status" value="1"/>
</dbReference>
<comment type="similarity">
    <text evidence="3">Belongs to the Maf family.</text>
</comment>
<dbReference type="EC" id="3.6.1.9" evidence="3"/>
<comment type="cofactor">
    <cofactor evidence="1 3">
        <name>a divalent metal cation</name>
        <dbReference type="ChEBI" id="CHEBI:60240"/>
    </cofactor>
</comment>
<gene>
    <name evidence="4" type="ORF">STRNI_000962</name>
</gene>
<dbReference type="HAMAP" id="MF_00528">
    <property type="entry name" value="Maf"/>
    <property type="match status" value="1"/>
</dbReference>
<dbReference type="SUPFAM" id="SSF52972">
    <property type="entry name" value="ITPase-like"/>
    <property type="match status" value="1"/>
</dbReference>
<dbReference type="InterPro" id="IPR003697">
    <property type="entry name" value="Maf-like"/>
</dbReference>
<evidence type="ECO:0000256" key="1">
    <source>
        <dbReference type="ARBA" id="ARBA00001968"/>
    </source>
</evidence>
<dbReference type="PANTHER" id="PTHR43213">
    <property type="entry name" value="BIFUNCTIONAL DTTP/UTP PYROPHOSPHATASE/METHYLTRANSFERASE PROTEIN-RELATED"/>
    <property type="match status" value="1"/>
</dbReference>
<evidence type="ECO:0000313" key="5">
    <source>
        <dbReference type="Proteomes" id="UP001210169"/>
    </source>
</evidence>
<dbReference type="Pfam" id="PF02545">
    <property type="entry name" value="Maf"/>
    <property type="match status" value="1"/>
</dbReference>
<protein>
    <recommendedName>
        <fullName evidence="3">Nucleoside triphosphate pyrophosphatase</fullName>
        <ecNumber evidence="3">3.6.1.9</ecNumber>
    </recommendedName>
    <alternativeName>
        <fullName evidence="3">Nucleotide pyrophosphatase</fullName>
        <shortName evidence="3">Nucleotide PPase</shortName>
    </alternativeName>
</protein>
<comment type="subcellular location">
    <subcellularLocation>
        <location evidence="3">Cytoplasm</location>
    </subcellularLocation>
</comment>
<dbReference type="GeneID" id="301330162"/>
<dbReference type="NCBIfam" id="TIGR00172">
    <property type="entry name" value="maf"/>
    <property type="match status" value="1"/>
</dbReference>
<evidence type="ECO:0000256" key="3">
    <source>
        <dbReference type="HAMAP-Rule" id="MF_00528"/>
    </source>
</evidence>
<keyword evidence="3" id="KW-0963">Cytoplasm</keyword>
<dbReference type="PANTHER" id="PTHR43213:SF5">
    <property type="entry name" value="BIFUNCTIONAL DTTP_UTP PYROPHOSPHATASE_METHYLTRANSFERASE PROTEIN-RELATED"/>
    <property type="match status" value="1"/>
</dbReference>
<reference evidence="4 5" key="1">
    <citation type="submission" date="2022-12" db="EMBL/GenBank/DDBJ databases">
        <authorList>
            <person name="Ruckert C."/>
            <person name="Busche T."/>
            <person name="Kalinowski J."/>
            <person name="Wittmann C."/>
        </authorList>
    </citation>
    <scope>NUCLEOTIDE SEQUENCE [LARGE SCALE GENOMIC DNA]</scope>
    <source>
        <strain evidence="4 5">DSM 40276</strain>
    </source>
</reference>
<dbReference type="PIRSF" id="PIRSF006305">
    <property type="entry name" value="Maf"/>
    <property type="match status" value="1"/>
</dbReference>
<dbReference type="EMBL" id="CP114203">
    <property type="protein sequence ID" value="WAU02885.1"/>
    <property type="molecule type" value="Genomic_DNA"/>
</dbReference>
<dbReference type="Proteomes" id="UP001210169">
    <property type="component" value="Chromosome"/>
</dbReference>
<comment type="catalytic activity">
    <reaction evidence="3">
        <text>a 2'-deoxyribonucleoside 5'-triphosphate + H2O = a 2'-deoxyribonucleoside 5'-phosphate + diphosphate + H(+)</text>
        <dbReference type="Rhea" id="RHEA:44644"/>
        <dbReference type="ChEBI" id="CHEBI:15377"/>
        <dbReference type="ChEBI" id="CHEBI:15378"/>
        <dbReference type="ChEBI" id="CHEBI:33019"/>
        <dbReference type="ChEBI" id="CHEBI:61560"/>
        <dbReference type="ChEBI" id="CHEBI:65317"/>
        <dbReference type="EC" id="3.6.1.9"/>
    </reaction>
</comment>
<dbReference type="InterPro" id="IPR029001">
    <property type="entry name" value="ITPase-like_fam"/>
</dbReference>
<keyword evidence="5" id="KW-1185">Reference proteome</keyword>
<comment type="function">
    <text evidence="3">Nucleoside triphosphate pyrophosphatase. May have a dual role in cell division arrest and in preventing the incorporation of modified nucleotides into cellular nucleic acids.</text>
</comment>
<comment type="caution">
    <text evidence="3">Lacks conserved residue(s) required for the propagation of feature annotation.</text>
</comment>
<accession>A0ABY7IX22</accession>
<dbReference type="CDD" id="cd00555">
    <property type="entry name" value="Maf"/>
    <property type="match status" value="1"/>
</dbReference>
<name>A0ABY7IX22_STRNI</name>
<comment type="catalytic activity">
    <reaction evidence="3">
        <text>a ribonucleoside 5'-triphosphate + H2O = a ribonucleoside 5'-phosphate + diphosphate + H(+)</text>
        <dbReference type="Rhea" id="RHEA:23996"/>
        <dbReference type="ChEBI" id="CHEBI:15377"/>
        <dbReference type="ChEBI" id="CHEBI:15378"/>
        <dbReference type="ChEBI" id="CHEBI:33019"/>
        <dbReference type="ChEBI" id="CHEBI:58043"/>
        <dbReference type="ChEBI" id="CHEBI:61557"/>
        <dbReference type="EC" id="3.6.1.9"/>
    </reaction>
</comment>
<proteinExistence type="inferred from homology"/>
<keyword evidence="3" id="KW-0546">Nucleotide metabolism</keyword>
<feature type="active site" description="Proton acceptor" evidence="3">
    <location>
        <position position="69"/>
    </location>
</feature>